<dbReference type="AlphaFoldDB" id="A0A9Q9EIY6"/>
<protein>
    <recommendedName>
        <fullName evidence="3">Arrestin-like N-terminal domain-containing protein</fullName>
    </recommendedName>
</protein>
<dbReference type="OrthoDB" id="2333384at2759"/>
<sequence length="458" mass="50280">MPHFHAKLGGLNYKVLLESPKRIYYGNDIPITGHVLLKHLPLLRGLSQSPLNAELFGPLQVDVVLRGVCRINHLEESRAEVYQLCRETVNIYNAPFRAAADAEEELPFSIKIPANTIPNTNMAVAAVQDASGSWTFRERVSSVEVDPLPPTVEVKRKVDSWGTLGTTNLSTVLKTAISVQYTIEAQVRMPGIDVEIVYAGPEGGVPIYYDQPRIPTSIAAADQTLTSETSQTFTAQNEELRPEIELPQGFRNKTKALLRPADPPKFIFEASLIGIPQHAYIGQPLSFAITVAPDDSSSTKSVPNVFLDSCTITLIAHTTGCLPPDIELLRTKEADFSSSKPFGDEYGWTKAIDVGTLSWVPSTFTFRSISRTYKLRISVRFSVGGQKINTNRDVPLTIHPPLEIETSRPGIETSADPNALPSYREANLQAPEYLGEVPSYEQATSTTTHHGPAPAYVD</sequence>
<name>A0A9Q9EIY6_9PEZI</name>
<dbReference type="EMBL" id="CP099421">
    <property type="protein sequence ID" value="USW52500.1"/>
    <property type="molecule type" value="Genomic_DNA"/>
</dbReference>
<dbReference type="Proteomes" id="UP001056384">
    <property type="component" value="Chromosome 4"/>
</dbReference>
<gene>
    <name evidence="1" type="ORF">Slin15195_G058190</name>
</gene>
<proteinExistence type="predicted"/>
<evidence type="ECO:0000313" key="1">
    <source>
        <dbReference type="EMBL" id="USW52500.1"/>
    </source>
</evidence>
<reference evidence="1" key="1">
    <citation type="submission" date="2022-06" db="EMBL/GenBank/DDBJ databases">
        <title>Complete genome sequences of two strains of the flax pathogen Septoria linicola.</title>
        <authorList>
            <person name="Lapalu N."/>
            <person name="Simon A."/>
            <person name="Demenou B."/>
            <person name="Paumier D."/>
            <person name="Guillot M.-P."/>
            <person name="Gout L."/>
            <person name="Valade R."/>
        </authorList>
    </citation>
    <scope>NUCLEOTIDE SEQUENCE</scope>
    <source>
        <strain evidence="1">SE15195</strain>
    </source>
</reference>
<organism evidence="1 2">
    <name type="scientific">Septoria linicola</name>
    <dbReference type="NCBI Taxonomy" id="215465"/>
    <lineage>
        <taxon>Eukaryota</taxon>
        <taxon>Fungi</taxon>
        <taxon>Dikarya</taxon>
        <taxon>Ascomycota</taxon>
        <taxon>Pezizomycotina</taxon>
        <taxon>Dothideomycetes</taxon>
        <taxon>Dothideomycetidae</taxon>
        <taxon>Mycosphaerellales</taxon>
        <taxon>Mycosphaerellaceae</taxon>
        <taxon>Septoria</taxon>
    </lineage>
</organism>
<evidence type="ECO:0000313" key="2">
    <source>
        <dbReference type="Proteomes" id="UP001056384"/>
    </source>
</evidence>
<evidence type="ECO:0008006" key="3">
    <source>
        <dbReference type="Google" id="ProtNLM"/>
    </source>
</evidence>
<accession>A0A9Q9EIY6</accession>
<keyword evidence="2" id="KW-1185">Reference proteome</keyword>